<name>F4S315_MELLP</name>
<dbReference type="AlphaFoldDB" id="F4S315"/>
<dbReference type="RefSeq" id="XP_007415746.1">
    <property type="nucleotide sequence ID" value="XM_007415684.1"/>
</dbReference>
<dbReference type="EMBL" id="GL883142">
    <property type="protein sequence ID" value="EGG00898.1"/>
    <property type="molecule type" value="Genomic_DNA"/>
</dbReference>
<dbReference type="InParanoid" id="F4S315"/>
<accession>F4S315</accession>
<proteinExistence type="predicted"/>
<dbReference type="Proteomes" id="UP000001072">
    <property type="component" value="Unassembled WGS sequence"/>
</dbReference>
<organism evidence="2">
    <name type="scientific">Melampsora larici-populina (strain 98AG31 / pathotype 3-4-7)</name>
    <name type="common">Poplar leaf rust fungus</name>
    <dbReference type="NCBI Taxonomy" id="747676"/>
    <lineage>
        <taxon>Eukaryota</taxon>
        <taxon>Fungi</taxon>
        <taxon>Dikarya</taxon>
        <taxon>Basidiomycota</taxon>
        <taxon>Pucciniomycotina</taxon>
        <taxon>Pucciniomycetes</taxon>
        <taxon>Pucciniales</taxon>
        <taxon>Melampsoraceae</taxon>
        <taxon>Melampsora</taxon>
    </lineage>
</organism>
<evidence type="ECO:0000313" key="2">
    <source>
        <dbReference type="Proteomes" id="UP000001072"/>
    </source>
</evidence>
<reference evidence="2" key="1">
    <citation type="journal article" date="2011" name="Proc. Natl. Acad. Sci. U.S.A.">
        <title>Obligate biotrophy features unraveled by the genomic analysis of rust fungi.</title>
        <authorList>
            <person name="Duplessis S."/>
            <person name="Cuomo C.A."/>
            <person name="Lin Y.-C."/>
            <person name="Aerts A."/>
            <person name="Tisserant E."/>
            <person name="Veneault-Fourrey C."/>
            <person name="Joly D.L."/>
            <person name="Hacquard S."/>
            <person name="Amselem J."/>
            <person name="Cantarel B.L."/>
            <person name="Chiu R."/>
            <person name="Coutinho P.M."/>
            <person name="Feau N."/>
            <person name="Field M."/>
            <person name="Frey P."/>
            <person name="Gelhaye E."/>
            <person name="Goldberg J."/>
            <person name="Grabherr M.G."/>
            <person name="Kodira C.D."/>
            <person name="Kohler A."/>
            <person name="Kuees U."/>
            <person name="Lindquist E.A."/>
            <person name="Lucas S.M."/>
            <person name="Mago R."/>
            <person name="Mauceli E."/>
            <person name="Morin E."/>
            <person name="Murat C."/>
            <person name="Pangilinan J.L."/>
            <person name="Park R."/>
            <person name="Pearson M."/>
            <person name="Quesneville H."/>
            <person name="Rouhier N."/>
            <person name="Sakthikumar S."/>
            <person name="Salamov A.A."/>
            <person name="Schmutz J."/>
            <person name="Selles B."/>
            <person name="Shapiro H."/>
            <person name="Tanguay P."/>
            <person name="Tuskan G.A."/>
            <person name="Henrissat B."/>
            <person name="Van de Peer Y."/>
            <person name="Rouze P."/>
            <person name="Ellis J.G."/>
            <person name="Dodds P.N."/>
            <person name="Schein J.E."/>
            <person name="Zhong S."/>
            <person name="Hamelin R.C."/>
            <person name="Grigoriev I.V."/>
            <person name="Szabo L.J."/>
            <person name="Martin F."/>
        </authorList>
    </citation>
    <scope>NUCLEOTIDE SEQUENCE [LARGE SCALE GENOMIC DNA]</scope>
    <source>
        <strain evidence="2">98AG31 / pathotype 3-4-7</strain>
    </source>
</reference>
<dbReference type="VEuPathDB" id="FungiDB:MELLADRAFT_111388"/>
<keyword evidence="2" id="KW-1185">Reference proteome</keyword>
<gene>
    <name evidence="1" type="ORF">MELLADRAFT_111388</name>
</gene>
<evidence type="ECO:0000313" key="1">
    <source>
        <dbReference type="EMBL" id="EGG00898.1"/>
    </source>
</evidence>
<dbReference type="KEGG" id="mlr:MELLADRAFT_111388"/>
<protein>
    <submittedName>
        <fullName evidence="1">Uncharacterized protein</fullName>
    </submittedName>
</protein>
<dbReference type="GeneID" id="18924364"/>
<sequence length="167" mass="19165">MQLLSWFYQRLELARASLPEALRVTLIHKSFNFSTQQDNRVHIFLAQLKVMCSILFAPKGSNYSKLVHQDQNMVAPSSAHKLPAQLAQLMATCSICSQKSKQIHLFQMPPFLPRHIFATELSDQGINSRWSMYYQIVSSTSEILWMHRKDDINSISRCTVLGVLLIN</sequence>
<dbReference type="HOGENOM" id="CLU_1594932_0_0_1"/>